<evidence type="ECO:0000313" key="2">
    <source>
        <dbReference type="Proteomes" id="UP001162164"/>
    </source>
</evidence>
<evidence type="ECO:0008006" key="3">
    <source>
        <dbReference type="Google" id="ProtNLM"/>
    </source>
</evidence>
<dbReference type="Proteomes" id="UP001162164">
    <property type="component" value="Unassembled WGS sequence"/>
</dbReference>
<gene>
    <name evidence="1" type="ORF">NQ317_010441</name>
</gene>
<protein>
    <recommendedName>
        <fullName evidence="3">Cytoplasmic FMR1-interacting protein</fullName>
    </recommendedName>
</protein>
<evidence type="ECO:0000313" key="1">
    <source>
        <dbReference type="EMBL" id="KAJ8982820.1"/>
    </source>
</evidence>
<reference evidence="1" key="1">
    <citation type="journal article" date="2023" name="Insect Mol. Biol.">
        <title>Genome sequencing provides insights into the evolution of gene families encoding plant cell wall-degrading enzymes in longhorned beetles.</title>
        <authorList>
            <person name="Shin N.R."/>
            <person name="Okamura Y."/>
            <person name="Kirsch R."/>
            <person name="Pauchet Y."/>
        </authorList>
    </citation>
    <scope>NUCLEOTIDE SEQUENCE</scope>
    <source>
        <strain evidence="1">MMC_N1</strain>
    </source>
</reference>
<organism evidence="1 2">
    <name type="scientific">Molorchus minor</name>
    <dbReference type="NCBI Taxonomy" id="1323400"/>
    <lineage>
        <taxon>Eukaryota</taxon>
        <taxon>Metazoa</taxon>
        <taxon>Ecdysozoa</taxon>
        <taxon>Arthropoda</taxon>
        <taxon>Hexapoda</taxon>
        <taxon>Insecta</taxon>
        <taxon>Pterygota</taxon>
        <taxon>Neoptera</taxon>
        <taxon>Endopterygota</taxon>
        <taxon>Coleoptera</taxon>
        <taxon>Polyphaga</taxon>
        <taxon>Cucujiformia</taxon>
        <taxon>Chrysomeloidea</taxon>
        <taxon>Cerambycidae</taxon>
        <taxon>Lamiinae</taxon>
        <taxon>Monochamini</taxon>
        <taxon>Molorchus</taxon>
    </lineage>
</organism>
<comment type="caution">
    <text evidence="1">The sequence shown here is derived from an EMBL/GenBank/DDBJ whole genome shotgun (WGS) entry which is preliminary data.</text>
</comment>
<keyword evidence="2" id="KW-1185">Reference proteome</keyword>
<dbReference type="PRINTS" id="PR01698">
    <property type="entry name" value="CYTOFMRPINTP"/>
</dbReference>
<name>A0ABQ9JZY4_9CUCU</name>
<dbReference type="EMBL" id="JAPWTJ010000106">
    <property type="protein sequence ID" value="KAJ8982820.1"/>
    <property type="molecule type" value="Genomic_DNA"/>
</dbReference>
<dbReference type="PANTHER" id="PTHR12195">
    <property type="entry name" value="CYTOPLASMIC FMR1-INTERACTING PROTEIN-RELATED"/>
    <property type="match status" value="1"/>
</dbReference>
<dbReference type="InterPro" id="IPR008081">
    <property type="entry name" value="Cytoplasmic_FMR1-int"/>
</dbReference>
<sequence length="139" mass="15886">MAGNDRVSLNDALSNVEVLDELPLPDEQPCIEAQPCSVVYQANFDTNFEDRNGFVTGIAKYIEEATVHSSLNELLDEGQEHAVMLYTWRCCSRAIPQPKSNEQPNRVEIYEKTVEVLAPEVNKLLNFMYFQRKAIERFS</sequence>
<proteinExistence type="predicted"/>
<accession>A0ABQ9JZY4</accession>